<dbReference type="EMBL" id="MDCO01000001">
    <property type="protein sequence ID" value="OEJ16040.1"/>
    <property type="molecule type" value="Genomic_DNA"/>
</dbReference>
<evidence type="ECO:0008006" key="4">
    <source>
        <dbReference type="Google" id="ProtNLM"/>
    </source>
</evidence>
<comment type="caution">
    <text evidence="2">The sequence shown here is derived from an EMBL/GenBank/DDBJ whole genome shotgun (WGS) entry which is preliminary data.</text>
</comment>
<keyword evidence="1" id="KW-0732">Signal</keyword>
<feature type="chain" id="PRO_5009182389" description="Lipoprotein" evidence="1">
    <location>
        <begin position="23"/>
        <end position="176"/>
    </location>
</feature>
<accession>A0A1E5NIP8</accession>
<gene>
    <name evidence="2" type="ORF">BFL38_11325</name>
</gene>
<dbReference type="PROSITE" id="PS51257">
    <property type="entry name" value="PROKAR_LIPOPROTEIN"/>
    <property type="match status" value="1"/>
</dbReference>
<sequence>MQKQIKVLLTLLIALFLAVSCAKNNPNNPTQNGNTDSGISGSGTTLTIQYGSKSIEVNTSDQTKLKELWVGLVANQFVYNSSNYSFKSGQFDAEGNYHDIGNDFQTAKPEIRTKYIKNVTYEYNGKVYLAGIYWDNNNTMPSAYRLIIIDETGVEQILKSSWSFANSRRKGLCRGF</sequence>
<dbReference type="AlphaFoldDB" id="A0A1E5NIP8"/>
<name>A0A1E5NIP8_9SPIR</name>
<evidence type="ECO:0000256" key="1">
    <source>
        <dbReference type="SAM" id="SignalP"/>
    </source>
</evidence>
<evidence type="ECO:0000313" key="2">
    <source>
        <dbReference type="EMBL" id="OEJ16040.1"/>
    </source>
</evidence>
<proteinExistence type="predicted"/>
<evidence type="ECO:0000313" key="3">
    <source>
        <dbReference type="Proteomes" id="UP000095247"/>
    </source>
</evidence>
<feature type="signal peptide" evidence="1">
    <location>
        <begin position="1"/>
        <end position="22"/>
    </location>
</feature>
<dbReference type="RefSeq" id="WP_069725503.1">
    <property type="nucleotide sequence ID" value="NZ_MDCO01000001.1"/>
</dbReference>
<reference evidence="2 3" key="1">
    <citation type="submission" date="2016-08" db="EMBL/GenBank/DDBJ databases">
        <title>Characterization and recognition of Brachyspira hampsonii sp. nov., a novel intestinal spirochete that is pathogenic to pigs.</title>
        <authorList>
            <person name="Mirajkar N."/>
            <person name="La T."/>
            <person name="Phillips N."/>
            <person name="Hampson D."/>
            <person name="Gebhart C."/>
        </authorList>
    </citation>
    <scope>NUCLEOTIDE SEQUENCE [LARGE SCALE GENOMIC DNA]</scope>
    <source>
        <strain evidence="2 3">P280/1</strain>
    </source>
</reference>
<organism evidence="2 3">
    <name type="scientific">Brachyspira hampsonii</name>
    <dbReference type="NCBI Taxonomy" id="1287055"/>
    <lineage>
        <taxon>Bacteria</taxon>
        <taxon>Pseudomonadati</taxon>
        <taxon>Spirochaetota</taxon>
        <taxon>Spirochaetia</taxon>
        <taxon>Brachyspirales</taxon>
        <taxon>Brachyspiraceae</taxon>
        <taxon>Brachyspira</taxon>
    </lineage>
</organism>
<dbReference type="Proteomes" id="UP000095247">
    <property type="component" value="Unassembled WGS sequence"/>
</dbReference>
<protein>
    <recommendedName>
        <fullName evidence="4">Lipoprotein</fullName>
    </recommendedName>
</protein>